<comment type="caution">
    <text evidence="1">The sequence shown here is derived from an EMBL/GenBank/DDBJ whole genome shotgun (WGS) entry which is preliminary data.</text>
</comment>
<accession>A0A645HKG5</accession>
<protein>
    <submittedName>
        <fullName evidence="1">Uncharacterized protein</fullName>
    </submittedName>
</protein>
<name>A0A645HKG5_9ZZZZ</name>
<dbReference type="AlphaFoldDB" id="A0A645HKG5"/>
<reference evidence="1" key="1">
    <citation type="submission" date="2019-08" db="EMBL/GenBank/DDBJ databases">
        <authorList>
            <person name="Kucharzyk K."/>
            <person name="Murdoch R.W."/>
            <person name="Higgins S."/>
            <person name="Loffler F."/>
        </authorList>
    </citation>
    <scope>NUCLEOTIDE SEQUENCE</scope>
</reference>
<dbReference type="EMBL" id="VSSQ01094701">
    <property type="protein sequence ID" value="MPN39096.1"/>
    <property type="molecule type" value="Genomic_DNA"/>
</dbReference>
<organism evidence="1">
    <name type="scientific">bioreactor metagenome</name>
    <dbReference type="NCBI Taxonomy" id="1076179"/>
    <lineage>
        <taxon>unclassified sequences</taxon>
        <taxon>metagenomes</taxon>
        <taxon>ecological metagenomes</taxon>
    </lineage>
</organism>
<sequence>MPHPQFNAWERIKLDTRFLQTPNYLSVALDEYTESIKNYMGHRGEASTAIRNKLNEILQENFETECTVINIGDVLLGSIMMERDLRGDFSFTFDHSLRPDRKLTQEDIERLKLLIFQGAKELEQVKDLKYIYENMNSRMDELILSLQIVIRLINQKYESKTTLF</sequence>
<proteinExistence type="predicted"/>
<evidence type="ECO:0000313" key="1">
    <source>
        <dbReference type="EMBL" id="MPN39096.1"/>
    </source>
</evidence>
<gene>
    <name evidence="1" type="ORF">SDC9_186622</name>
</gene>